<keyword evidence="3" id="KW-1185">Reference proteome</keyword>
<evidence type="ECO:0000313" key="2">
    <source>
        <dbReference type="EMBL" id="OEH46017.1"/>
    </source>
</evidence>
<dbReference type="AlphaFoldDB" id="A0A1E5JNA0"/>
<sequence length="254" mass="29447">MSIASFVKVSILGPSQCKTDILNALQELGCIHLIATNPPIKLALTASSTTLVDQIKAALLYLKNSPEHKKPRLVSKEFNADQVVKQILNNQHDLRLAIDRQEFLTKRIREVAEWGYFTLPPEKDLGGVKLWFYKIKLKEIFCLPQDSTVQEVYRNNRDVFIILLSEQEPKDEQFPFERIHTGSVALNALHAELDELDEQIEDLQDERRHLTRYRYLLAREIAQFYDRTELQKASGLTQEHDDFFCYKLGCLMLI</sequence>
<dbReference type="PATRIC" id="fig|45071.7.peg.3206"/>
<organism evidence="2 3">
    <name type="scientific">Legionella parisiensis</name>
    <dbReference type="NCBI Taxonomy" id="45071"/>
    <lineage>
        <taxon>Bacteria</taxon>
        <taxon>Pseudomonadati</taxon>
        <taxon>Pseudomonadota</taxon>
        <taxon>Gammaproteobacteria</taxon>
        <taxon>Legionellales</taxon>
        <taxon>Legionellaceae</taxon>
        <taxon>Legionella</taxon>
    </lineage>
</organism>
<dbReference type="EMBL" id="LSOG01000081">
    <property type="protein sequence ID" value="OEH46017.1"/>
    <property type="molecule type" value="Genomic_DNA"/>
</dbReference>
<proteinExistence type="predicted"/>
<keyword evidence="1" id="KW-0175">Coiled coil</keyword>
<evidence type="ECO:0008006" key="4">
    <source>
        <dbReference type="Google" id="ProtNLM"/>
    </source>
</evidence>
<comment type="caution">
    <text evidence="2">The sequence shown here is derived from an EMBL/GenBank/DDBJ whole genome shotgun (WGS) entry which is preliminary data.</text>
</comment>
<dbReference type="RefSeq" id="WP_240489515.1">
    <property type="nucleotide sequence ID" value="NZ_LSOG01000081.1"/>
</dbReference>
<accession>A0A1E5JNA0</accession>
<dbReference type="Proteomes" id="UP000095229">
    <property type="component" value="Unassembled WGS sequence"/>
</dbReference>
<evidence type="ECO:0000256" key="1">
    <source>
        <dbReference type="SAM" id="Coils"/>
    </source>
</evidence>
<evidence type="ECO:0000313" key="3">
    <source>
        <dbReference type="Proteomes" id="UP000095229"/>
    </source>
</evidence>
<reference evidence="2 3" key="1">
    <citation type="submission" date="2016-02" db="EMBL/GenBank/DDBJ databases">
        <title>Secondary metabolites in Legionella.</title>
        <authorList>
            <person name="Tobias N.J."/>
            <person name="Bode H.B."/>
        </authorList>
    </citation>
    <scope>NUCLEOTIDE SEQUENCE [LARGE SCALE GENOMIC DNA]</scope>
    <source>
        <strain evidence="2 3">DSM 19216</strain>
    </source>
</reference>
<name>A0A1E5JNA0_9GAMM</name>
<feature type="coiled-coil region" evidence="1">
    <location>
        <begin position="186"/>
        <end position="213"/>
    </location>
</feature>
<protein>
    <recommendedName>
        <fullName evidence="4">V-type ATP synthase subunit I</fullName>
    </recommendedName>
</protein>
<gene>
    <name evidence="2" type="ORF">lpari_02995</name>
</gene>